<accession>A0ABS9Q6Q9</accession>
<gene>
    <name evidence="4" type="ORF">MHL29_13010</name>
</gene>
<feature type="domain" description="Capsule synthesis protein CapA" evidence="3">
    <location>
        <begin position="115"/>
        <end position="378"/>
    </location>
</feature>
<evidence type="ECO:0000313" key="4">
    <source>
        <dbReference type="EMBL" id="MCG7322798.1"/>
    </source>
</evidence>
<comment type="caution">
    <text evidence="4">The sequence shown here is derived from an EMBL/GenBank/DDBJ whole genome shotgun (WGS) entry which is preliminary data.</text>
</comment>
<protein>
    <submittedName>
        <fullName evidence="4">CapA family protein</fullName>
    </submittedName>
</protein>
<dbReference type="Proteomes" id="UP001521931">
    <property type="component" value="Unassembled WGS sequence"/>
</dbReference>
<dbReference type="SUPFAM" id="SSF56300">
    <property type="entry name" value="Metallo-dependent phosphatases"/>
    <property type="match status" value="1"/>
</dbReference>
<dbReference type="PANTHER" id="PTHR33393:SF13">
    <property type="entry name" value="PGA BIOSYNTHESIS PROTEIN CAPA"/>
    <property type="match status" value="1"/>
</dbReference>
<dbReference type="Pfam" id="PF09587">
    <property type="entry name" value="PGA_cap"/>
    <property type="match status" value="1"/>
</dbReference>
<sequence>MSTHLTRWGGPVVAASLVVAGTLGLVHEQAPAPGPAGPTVSVDVVDDRGTPLAGARVRTDEGSATTDAAGRAAVPLSRDGYAHVEASGHGERTLRLHAAEASRAVLPASGFDTVTLRFGGDVMMGRRFYEPSASGPALLTEASTVEDHRRLLDGITPLLQDADLTAVNLETPLVAKPYWPEGAKRPDGFNPTKEIAFASSTKTAQALRDAGVDVVSLANNHVNDGGAAGIASTLTALDDAGVRHFGAGRTEDEAWTPLEVPVRGRTVAYVGCTTVDGLPSPHPYVAQGSSGGAARCSEGRLRRTVERQRAAGHDVVVMIHGAVEYERQQRPVIRRLTQVAAEAGATAVMNGHPHVVGGLTTQSGAVVAESLGNLLFDQDLWSTFPTYLVRVDLHDGRPVHTQADPLVIDRYAPRPATTALADAVGRIAAGSVATTANADATGTTIGSALLEPRPRAVQLTAGVPTSLAPGWQVAGRPDGILAGSDLLFGSGRFEADARSGSGPALWTLGANTRRTNAAACAPTPSEAVAQHGVELVRSPLSTQDAFVTPEHRIPVKAGQRLTFVAAVRHASPGSRATLAWYAGAEGPSSATTEVTVPPSSSDADDCRQVRVDVTAPAGTTFVQPALRLLPPESSVRGSRLAVDDVSLGRWGEEGGSSARFDTVLAERATAVTLQQVTPTAATEPTVLRATSSPVTALAGATEPSLPRTEETERP</sequence>
<dbReference type="InterPro" id="IPR019079">
    <property type="entry name" value="Capsule_synth_CapA"/>
</dbReference>
<dbReference type="RefSeq" id="WP_239265207.1">
    <property type="nucleotide sequence ID" value="NZ_JAKRCV010000046.1"/>
</dbReference>
<feature type="region of interest" description="Disordered" evidence="2">
    <location>
        <begin position="690"/>
        <end position="714"/>
    </location>
</feature>
<dbReference type="Gene3D" id="2.60.120.260">
    <property type="entry name" value="Galactose-binding domain-like"/>
    <property type="match status" value="1"/>
</dbReference>
<dbReference type="InterPro" id="IPR029052">
    <property type="entry name" value="Metallo-depent_PP-like"/>
</dbReference>
<dbReference type="Gene3D" id="3.60.21.10">
    <property type="match status" value="1"/>
</dbReference>
<reference evidence="4 5" key="1">
    <citation type="submission" date="2022-02" db="EMBL/GenBank/DDBJ databases">
        <title>Uncovering new skin microbiome diversity through culturing and metagenomics.</title>
        <authorList>
            <person name="Conlan S."/>
            <person name="Deming C."/>
            <person name="Nisc Comparative Sequencing Program N."/>
            <person name="Segre J.A."/>
        </authorList>
    </citation>
    <scope>NUCLEOTIDE SEQUENCE [LARGE SCALE GENOMIC DNA]</scope>
    <source>
        <strain evidence="4 5">ACRQZ</strain>
    </source>
</reference>
<dbReference type="CDD" id="cd07381">
    <property type="entry name" value="MPP_CapA"/>
    <property type="match status" value="1"/>
</dbReference>
<evidence type="ECO:0000259" key="3">
    <source>
        <dbReference type="SMART" id="SM00854"/>
    </source>
</evidence>
<name>A0ABS9Q6Q9_9MICO</name>
<evidence type="ECO:0000256" key="1">
    <source>
        <dbReference type="ARBA" id="ARBA00005662"/>
    </source>
</evidence>
<dbReference type="SMART" id="SM00854">
    <property type="entry name" value="PGA_cap"/>
    <property type="match status" value="1"/>
</dbReference>
<keyword evidence="5" id="KW-1185">Reference proteome</keyword>
<organism evidence="4 5">
    <name type="scientific">Arsenicicoccus bolidensis</name>
    <dbReference type="NCBI Taxonomy" id="229480"/>
    <lineage>
        <taxon>Bacteria</taxon>
        <taxon>Bacillati</taxon>
        <taxon>Actinomycetota</taxon>
        <taxon>Actinomycetes</taxon>
        <taxon>Micrococcales</taxon>
        <taxon>Intrasporangiaceae</taxon>
        <taxon>Arsenicicoccus</taxon>
    </lineage>
</organism>
<evidence type="ECO:0000256" key="2">
    <source>
        <dbReference type="SAM" id="MobiDB-lite"/>
    </source>
</evidence>
<dbReference type="EMBL" id="JAKRCV010000046">
    <property type="protein sequence ID" value="MCG7322798.1"/>
    <property type="molecule type" value="Genomic_DNA"/>
</dbReference>
<dbReference type="PANTHER" id="PTHR33393">
    <property type="entry name" value="POLYGLUTAMINE SYNTHESIS ACCESSORY PROTEIN RV0574C-RELATED"/>
    <property type="match status" value="1"/>
</dbReference>
<dbReference type="InterPro" id="IPR052169">
    <property type="entry name" value="CW_Biosynth-Accessory"/>
</dbReference>
<comment type="similarity">
    <text evidence="1">Belongs to the CapA family.</text>
</comment>
<proteinExistence type="inferred from homology"/>
<evidence type="ECO:0000313" key="5">
    <source>
        <dbReference type="Proteomes" id="UP001521931"/>
    </source>
</evidence>